<dbReference type="SUPFAM" id="SSF51735">
    <property type="entry name" value="NAD(P)-binding Rossmann-fold domains"/>
    <property type="match status" value="1"/>
</dbReference>
<dbReference type="EMBL" id="BBML01000008">
    <property type="protein sequence ID" value="GAK98066.1"/>
    <property type="molecule type" value="Genomic_DNA"/>
</dbReference>
<sequence length="53" mass="5490">MSKTIVLTGAGGVLCSTMAKALAKEGHNIAVLDLRKDAADQVAQEIKNQAVLP</sequence>
<dbReference type="EC" id="1.1.1.57" evidence="2"/>
<dbReference type="RefSeq" id="WP_305082488.1">
    <property type="nucleotide sequence ID" value="NZ_BBML01000008.1"/>
</dbReference>
<dbReference type="eggNOG" id="COG1028">
    <property type="taxonomic scope" value="Bacteria"/>
</dbReference>
<dbReference type="AlphaFoldDB" id="A0A090QRG7"/>
<evidence type="ECO:0000313" key="3">
    <source>
        <dbReference type="Proteomes" id="UP000029221"/>
    </source>
</evidence>
<organism evidence="2 3">
    <name type="scientific">Nonlabens tegetincola</name>
    <dbReference type="NCBI Taxonomy" id="323273"/>
    <lineage>
        <taxon>Bacteria</taxon>
        <taxon>Pseudomonadati</taxon>
        <taxon>Bacteroidota</taxon>
        <taxon>Flavobacteriia</taxon>
        <taxon>Flavobacteriales</taxon>
        <taxon>Flavobacteriaceae</taxon>
        <taxon>Nonlabens</taxon>
    </lineage>
</organism>
<evidence type="ECO:0000313" key="2">
    <source>
        <dbReference type="EMBL" id="GAK98066.1"/>
    </source>
</evidence>
<dbReference type="InterPro" id="IPR001763">
    <property type="entry name" value="Rhodanese-like_dom"/>
</dbReference>
<protein>
    <submittedName>
        <fullName evidence="2">D-mannonate oxidoreductase</fullName>
        <ecNumber evidence="2">1.1.1.57</ecNumber>
    </submittedName>
</protein>
<keyword evidence="3" id="KW-1185">Reference proteome</keyword>
<feature type="domain" description="Rhodanese" evidence="1">
    <location>
        <begin position="3"/>
        <end position="43"/>
    </location>
</feature>
<dbReference type="Pfam" id="PF00106">
    <property type="entry name" value="adh_short"/>
    <property type="match status" value="1"/>
</dbReference>
<dbReference type="Gene3D" id="3.40.50.720">
    <property type="entry name" value="NAD(P)-binding Rossmann-like Domain"/>
    <property type="match status" value="1"/>
</dbReference>
<keyword evidence="2" id="KW-0560">Oxidoreductase</keyword>
<dbReference type="Proteomes" id="UP000029221">
    <property type="component" value="Unassembled WGS sequence"/>
</dbReference>
<comment type="caution">
    <text evidence="2">The sequence shown here is derived from an EMBL/GenBank/DDBJ whole genome shotgun (WGS) entry which is preliminary data.</text>
</comment>
<reference evidence="2" key="1">
    <citation type="journal article" date="2014" name="Genome Announc.">
        <title>Draft Genome Sequences of Marine Flavobacterium Nonlabens Strains NR17, NR24, NR27, NR32, NR33, and Ara13.</title>
        <authorList>
            <person name="Nakanishi M."/>
            <person name="Meirelles P."/>
            <person name="Suzuki R."/>
            <person name="Takatani N."/>
            <person name="Mino S."/>
            <person name="Suda W."/>
            <person name="Oshima K."/>
            <person name="Hattori M."/>
            <person name="Ohkuma M."/>
            <person name="Hosokawa M."/>
            <person name="Miyashita K."/>
            <person name="Thompson F.L."/>
            <person name="Niwa A."/>
            <person name="Sawabe T."/>
            <person name="Sawabe T."/>
        </authorList>
    </citation>
    <scope>NUCLEOTIDE SEQUENCE [LARGE SCALE GENOMIC DNA]</scope>
    <source>
        <strain evidence="2">JCM 19294</strain>
    </source>
</reference>
<dbReference type="PROSITE" id="PS50206">
    <property type="entry name" value="RHODANESE_3"/>
    <property type="match status" value="1"/>
</dbReference>
<accession>A0A090QRG7</accession>
<dbReference type="InterPro" id="IPR036291">
    <property type="entry name" value="NAD(P)-bd_dom_sf"/>
</dbReference>
<dbReference type="InterPro" id="IPR002347">
    <property type="entry name" value="SDR_fam"/>
</dbReference>
<dbReference type="GO" id="GO:0008866">
    <property type="term" value="F:fructuronate reductase activity"/>
    <property type="evidence" value="ECO:0007669"/>
    <property type="project" value="UniProtKB-EC"/>
</dbReference>
<name>A0A090QRG7_9FLAO</name>
<proteinExistence type="predicted"/>
<gene>
    <name evidence="2" type="ORF">JCM19294_1688</name>
</gene>
<evidence type="ECO:0000259" key="1">
    <source>
        <dbReference type="PROSITE" id="PS50206"/>
    </source>
</evidence>